<protein>
    <recommendedName>
        <fullName evidence="3">Transposase</fullName>
    </recommendedName>
</protein>
<reference evidence="2" key="1">
    <citation type="journal article" date="2006" name="Proc. Natl. Acad. Sci. U.S.A.">
        <title>The complete genome of Rhodococcus sp. RHA1 provides insights into a catabolic powerhouse.</title>
        <authorList>
            <person name="McLeod M.P."/>
            <person name="Warren R.L."/>
            <person name="Hsiao W.W.L."/>
            <person name="Araki N."/>
            <person name="Myhre M."/>
            <person name="Fernandes C."/>
            <person name="Miyazawa D."/>
            <person name="Wong W."/>
            <person name="Lillquist A.L."/>
            <person name="Wang D."/>
            <person name="Dosanjh M."/>
            <person name="Hara H."/>
            <person name="Petrescu A."/>
            <person name="Morin R.D."/>
            <person name="Yang G."/>
            <person name="Stott J.M."/>
            <person name="Schein J.E."/>
            <person name="Shin H."/>
            <person name="Smailus D."/>
            <person name="Siddiqui A.S."/>
            <person name="Marra M.A."/>
            <person name="Jones S.J.M."/>
            <person name="Holt R."/>
            <person name="Brinkman F.S.L."/>
            <person name="Miyauchi K."/>
            <person name="Fukuda M."/>
            <person name="Davies J.E."/>
            <person name="Mohn W.W."/>
            <person name="Eltis L.D."/>
        </authorList>
    </citation>
    <scope>NUCLEOTIDE SEQUENCE [LARGE SCALE GENOMIC DNA]</scope>
    <source>
        <strain evidence="2">RHA1</strain>
    </source>
</reference>
<dbReference type="Proteomes" id="UP000008710">
    <property type="component" value="Chromosome"/>
</dbReference>
<evidence type="ECO:0008006" key="3">
    <source>
        <dbReference type="Google" id="ProtNLM"/>
    </source>
</evidence>
<organism evidence="1 2">
    <name type="scientific">Rhodococcus jostii (strain RHA1)</name>
    <dbReference type="NCBI Taxonomy" id="101510"/>
    <lineage>
        <taxon>Bacteria</taxon>
        <taxon>Bacillati</taxon>
        <taxon>Actinomycetota</taxon>
        <taxon>Actinomycetes</taxon>
        <taxon>Mycobacteriales</taxon>
        <taxon>Nocardiaceae</taxon>
        <taxon>Rhodococcus</taxon>
    </lineage>
</organism>
<name>Q0SDE1_RHOJR</name>
<evidence type="ECO:0000313" key="1">
    <source>
        <dbReference type="EMBL" id="ABG94445.1"/>
    </source>
</evidence>
<dbReference type="KEGG" id="rha:RHA1_ro02640"/>
<dbReference type="EMBL" id="CP000431">
    <property type="protein sequence ID" value="ABG94445.1"/>
    <property type="molecule type" value="Genomic_DNA"/>
</dbReference>
<dbReference type="AlphaFoldDB" id="Q0SDE1"/>
<dbReference type="HOGENOM" id="CLU_2071278_0_0_11"/>
<evidence type="ECO:0000313" key="2">
    <source>
        <dbReference type="Proteomes" id="UP000008710"/>
    </source>
</evidence>
<sequence length="118" mass="13289">MTGGGIDWRYRVTVARCAGRMWERHGRWLDEGTLRSDVRRGARGSPERDAQREHVLLIDSTIVRVHQHLPAHWLVARGDRPASMVRPQFANRLSSQCVSGSNNGARGRACTAFPVLIF</sequence>
<accession>Q0SDE1</accession>
<gene>
    <name evidence="1" type="ordered locus">RHA1_ro02640</name>
</gene>
<proteinExistence type="predicted"/>